<dbReference type="InterPro" id="IPR000847">
    <property type="entry name" value="LysR_HTH_N"/>
</dbReference>
<dbReference type="CDD" id="cd08422">
    <property type="entry name" value="PBP2_CrgA_like"/>
    <property type="match status" value="1"/>
</dbReference>
<dbReference type="GO" id="GO:0003700">
    <property type="term" value="F:DNA-binding transcription factor activity"/>
    <property type="evidence" value="ECO:0007669"/>
    <property type="project" value="InterPro"/>
</dbReference>
<dbReference type="GO" id="GO:0043565">
    <property type="term" value="F:sequence-specific DNA binding"/>
    <property type="evidence" value="ECO:0007669"/>
    <property type="project" value="TreeGrafter"/>
</dbReference>
<evidence type="ECO:0000259" key="6">
    <source>
        <dbReference type="PROSITE" id="PS50931"/>
    </source>
</evidence>
<keyword evidence="8" id="KW-1185">Reference proteome</keyword>
<dbReference type="PROSITE" id="PS50931">
    <property type="entry name" value="HTH_LYSR"/>
    <property type="match status" value="1"/>
</dbReference>
<dbReference type="InterPro" id="IPR036388">
    <property type="entry name" value="WH-like_DNA-bd_sf"/>
</dbReference>
<accession>A0A368XL28</accession>
<dbReference type="Pfam" id="PF03466">
    <property type="entry name" value="LysR_substrate"/>
    <property type="match status" value="1"/>
</dbReference>
<dbReference type="InterPro" id="IPR036390">
    <property type="entry name" value="WH_DNA-bd_sf"/>
</dbReference>
<evidence type="ECO:0000256" key="5">
    <source>
        <dbReference type="SAM" id="MobiDB-lite"/>
    </source>
</evidence>
<feature type="region of interest" description="Disordered" evidence="5">
    <location>
        <begin position="311"/>
        <end position="347"/>
    </location>
</feature>
<dbReference type="GO" id="GO:0006351">
    <property type="term" value="P:DNA-templated transcription"/>
    <property type="evidence" value="ECO:0007669"/>
    <property type="project" value="TreeGrafter"/>
</dbReference>
<dbReference type="SUPFAM" id="SSF53850">
    <property type="entry name" value="Periplasmic binding protein-like II"/>
    <property type="match status" value="1"/>
</dbReference>
<comment type="similarity">
    <text evidence="1">Belongs to the LysR transcriptional regulatory family.</text>
</comment>
<evidence type="ECO:0000256" key="1">
    <source>
        <dbReference type="ARBA" id="ARBA00009437"/>
    </source>
</evidence>
<dbReference type="InterPro" id="IPR005119">
    <property type="entry name" value="LysR_subst-bd"/>
</dbReference>
<keyword evidence="3" id="KW-0238">DNA-binding</keyword>
<dbReference type="PANTHER" id="PTHR30537">
    <property type="entry name" value="HTH-TYPE TRANSCRIPTIONAL REGULATOR"/>
    <property type="match status" value="1"/>
</dbReference>
<dbReference type="Proteomes" id="UP000252884">
    <property type="component" value="Unassembled WGS sequence"/>
</dbReference>
<dbReference type="InterPro" id="IPR058163">
    <property type="entry name" value="LysR-type_TF_proteobact-type"/>
</dbReference>
<sequence length="347" mass="37848">MRETSSITLPGMRLSTSLSRLELFVKVINEGSLSNAARALALTPSAVSKSLSQLESQLGTTLVKRTSRHLSLTEGGATLYERAKTILQEADAALHATLQYRKPSGVLRVTCSIALGCTQISRLVREFISLYPDIELSLNLDDRIADLSAADHDVALRITSRDDWDYVGRRLAPIQWIYAASPGYLASRPAVRVPQDLAVHCCLLYPAMTEKRQWSFFHDGEELNVKVPCRAVSNSSLALAEMATDGSGVVCIPDYVAHRYLNDGSLVEVLPAYAPQQRHALYALYTKTRYSNPALRAFVDFLADKFEDGVPWNPREGSGRTQALSASARPATAEGSPGPRPASGNQG</sequence>
<dbReference type="Pfam" id="PF00126">
    <property type="entry name" value="HTH_1"/>
    <property type="match status" value="1"/>
</dbReference>
<evidence type="ECO:0000313" key="8">
    <source>
        <dbReference type="Proteomes" id="UP000252884"/>
    </source>
</evidence>
<dbReference type="AlphaFoldDB" id="A0A368XL28"/>
<feature type="domain" description="HTH lysR-type" evidence="6">
    <location>
        <begin position="16"/>
        <end position="73"/>
    </location>
</feature>
<dbReference type="OrthoDB" id="9110639at2"/>
<reference evidence="7 8" key="1">
    <citation type="submission" date="2018-07" db="EMBL/GenBank/DDBJ databases">
        <title>Genomic Encyclopedia of Type Strains, Phase IV (KMG-IV): sequencing the most valuable type-strain genomes for metagenomic binning, comparative biology and taxonomic classification.</title>
        <authorList>
            <person name="Goeker M."/>
        </authorList>
    </citation>
    <scope>NUCLEOTIDE SEQUENCE [LARGE SCALE GENOMIC DNA]</scope>
    <source>
        <strain evidence="7 8">DSM 21634</strain>
    </source>
</reference>
<dbReference type="Gene3D" id="3.40.190.290">
    <property type="match status" value="1"/>
</dbReference>
<dbReference type="FunFam" id="1.10.10.10:FF:000001">
    <property type="entry name" value="LysR family transcriptional regulator"/>
    <property type="match status" value="1"/>
</dbReference>
<name>A0A368XL28_9BURK</name>
<dbReference type="Gene3D" id="1.10.10.10">
    <property type="entry name" value="Winged helix-like DNA-binding domain superfamily/Winged helix DNA-binding domain"/>
    <property type="match status" value="1"/>
</dbReference>
<evidence type="ECO:0000256" key="4">
    <source>
        <dbReference type="ARBA" id="ARBA00023163"/>
    </source>
</evidence>
<dbReference type="PANTHER" id="PTHR30537:SF35">
    <property type="entry name" value="TRANSCRIPTIONAL REGULATORY PROTEIN"/>
    <property type="match status" value="1"/>
</dbReference>
<protein>
    <submittedName>
        <fullName evidence="7">Transcriptional regulator</fullName>
    </submittedName>
</protein>
<dbReference type="RefSeq" id="WP_114470205.1">
    <property type="nucleotide sequence ID" value="NZ_QPJK01000007.1"/>
</dbReference>
<evidence type="ECO:0000256" key="3">
    <source>
        <dbReference type="ARBA" id="ARBA00023125"/>
    </source>
</evidence>
<evidence type="ECO:0000313" key="7">
    <source>
        <dbReference type="EMBL" id="RCW68673.1"/>
    </source>
</evidence>
<evidence type="ECO:0000256" key="2">
    <source>
        <dbReference type="ARBA" id="ARBA00023015"/>
    </source>
</evidence>
<keyword evidence="2" id="KW-0805">Transcription regulation</keyword>
<dbReference type="EMBL" id="QPJK01000007">
    <property type="protein sequence ID" value="RCW68673.1"/>
    <property type="molecule type" value="Genomic_DNA"/>
</dbReference>
<dbReference type="SUPFAM" id="SSF46785">
    <property type="entry name" value="Winged helix' DNA-binding domain"/>
    <property type="match status" value="1"/>
</dbReference>
<proteinExistence type="inferred from homology"/>
<organism evidence="7 8">
    <name type="scientific">Pseudorhodoferax soli</name>
    <dbReference type="NCBI Taxonomy" id="545864"/>
    <lineage>
        <taxon>Bacteria</taxon>
        <taxon>Pseudomonadati</taxon>
        <taxon>Pseudomonadota</taxon>
        <taxon>Betaproteobacteria</taxon>
        <taxon>Burkholderiales</taxon>
        <taxon>Comamonadaceae</taxon>
    </lineage>
</organism>
<keyword evidence="4" id="KW-0804">Transcription</keyword>
<comment type="caution">
    <text evidence="7">The sequence shown here is derived from an EMBL/GenBank/DDBJ whole genome shotgun (WGS) entry which is preliminary data.</text>
</comment>
<gene>
    <name evidence="7" type="ORF">DES41_107194</name>
</gene>